<evidence type="ECO:0000256" key="1">
    <source>
        <dbReference type="SAM" id="MobiDB-lite"/>
    </source>
</evidence>
<proteinExistence type="predicted"/>
<evidence type="ECO:0000313" key="2">
    <source>
        <dbReference type="EMBL" id="TBU25793.1"/>
    </source>
</evidence>
<sequence>MLSSHARHAVSAVFALRRSHSRATPSHTPITSVSSLFSPQVGLCRRKWQDQGGKPEGVVPEDVDIAAQRP</sequence>
<dbReference type="Proteomes" id="UP000292957">
    <property type="component" value="Unassembled WGS sequence"/>
</dbReference>
<accession>A0A4V2JZN8</accession>
<protein>
    <submittedName>
        <fullName evidence="2">Uncharacterized protein</fullName>
    </submittedName>
</protein>
<name>A0A4V2JZN8_9APHY</name>
<organism evidence="2">
    <name type="scientific">Dichomitus squalens</name>
    <dbReference type="NCBI Taxonomy" id="114155"/>
    <lineage>
        <taxon>Eukaryota</taxon>
        <taxon>Fungi</taxon>
        <taxon>Dikarya</taxon>
        <taxon>Basidiomycota</taxon>
        <taxon>Agaricomycotina</taxon>
        <taxon>Agaricomycetes</taxon>
        <taxon>Polyporales</taxon>
        <taxon>Polyporaceae</taxon>
        <taxon>Dichomitus</taxon>
    </lineage>
</organism>
<feature type="region of interest" description="Disordered" evidence="1">
    <location>
        <begin position="49"/>
        <end position="70"/>
    </location>
</feature>
<dbReference type="EMBL" id="ML143455">
    <property type="protein sequence ID" value="TBU25793.1"/>
    <property type="molecule type" value="Genomic_DNA"/>
</dbReference>
<reference evidence="2" key="1">
    <citation type="submission" date="2019-01" db="EMBL/GenBank/DDBJ databases">
        <title>Draft genome sequences of three monokaryotic isolates of the white-rot basidiomycete fungus Dichomitus squalens.</title>
        <authorList>
            <consortium name="DOE Joint Genome Institute"/>
            <person name="Lopez S.C."/>
            <person name="Andreopoulos B."/>
            <person name="Pangilinan J."/>
            <person name="Lipzen A."/>
            <person name="Riley R."/>
            <person name="Ahrendt S."/>
            <person name="Ng V."/>
            <person name="Barry K."/>
            <person name="Daum C."/>
            <person name="Grigoriev I.V."/>
            <person name="Hilden K.S."/>
            <person name="Makela M.R."/>
            <person name="de Vries R.P."/>
        </authorList>
    </citation>
    <scope>NUCLEOTIDE SEQUENCE [LARGE SCALE GENOMIC DNA]</scope>
    <source>
        <strain evidence="2">OM18370.1</strain>
    </source>
</reference>
<gene>
    <name evidence="2" type="ORF">BD311DRAFT_763876</name>
</gene>
<dbReference type="AlphaFoldDB" id="A0A4V2JZN8"/>